<gene>
    <name evidence="2" type="ORF">PENTCL1PPCAC_18929</name>
</gene>
<keyword evidence="3" id="KW-1185">Reference proteome</keyword>
<feature type="non-terminal residue" evidence="2">
    <location>
        <position position="211"/>
    </location>
</feature>
<reference evidence="2" key="1">
    <citation type="submission" date="2023-10" db="EMBL/GenBank/DDBJ databases">
        <title>Genome assembly of Pristionchus species.</title>
        <authorList>
            <person name="Yoshida K."/>
            <person name="Sommer R.J."/>
        </authorList>
    </citation>
    <scope>NUCLEOTIDE SEQUENCE</scope>
    <source>
        <strain evidence="2">RS0144</strain>
    </source>
</reference>
<feature type="compositionally biased region" description="Basic and acidic residues" evidence="1">
    <location>
        <begin position="1"/>
        <end position="23"/>
    </location>
</feature>
<feature type="region of interest" description="Disordered" evidence="1">
    <location>
        <begin position="1"/>
        <end position="31"/>
    </location>
</feature>
<evidence type="ECO:0000313" key="2">
    <source>
        <dbReference type="EMBL" id="GMS96754.1"/>
    </source>
</evidence>
<evidence type="ECO:0000313" key="3">
    <source>
        <dbReference type="Proteomes" id="UP001432027"/>
    </source>
</evidence>
<dbReference type="EMBL" id="BTSX01000004">
    <property type="protein sequence ID" value="GMS96754.1"/>
    <property type="molecule type" value="Genomic_DNA"/>
</dbReference>
<dbReference type="AlphaFoldDB" id="A0AAV5TR93"/>
<feature type="non-terminal residue" evidence="2">
    <location>
        <position position="1"/>
    </location>
</feature>
<proteinExistence type="predicted"/>
<comment type="caution">
    <text evidence="2">The sequence shown here is derived from an EMBL/GenBank/DDBJ whole genome shotgun (WGS) entry which is preliminary data.</text>
</comment>
<name>A0AAV5TR93_9BILA</name>
<accession>A0AAV5TR93</accession>
<dbReference type="Proteomes" id="UP001432027">
    <property type="component" value="Unassembled WGS sequence"/>
</dbReference>
<sequence length="211" mass="23266">LSSSRTERSTLDSVGRRGVEKSRCPARTSEPLTAEVTRREVYFAIVDRKAVTGTPFPVGRDSERKIDDEGIDSVVVERPRAVYSDFKEYSRSSTSHRSCRAGVSTTLDVQGDSRRVFVPPNHCVIPQHTQSESFGQQLNTDAPSVDSAQFLSCLDRSDSVSRLCPLANLTFPIEHLLNGVVGSLREDKQILVINLHPSALHGTTGRSGRDR</sequence>
<protein>
    <submittedName>
        <fullName evidence="2">Uncharacterized protein</fullName>
    </submittedName>
</protein>
<evidence type="ECO:0000256" key="1">
    <source>
        <dbReference type="SAM" id="MobiDB-lite"/>
    </source>
</evidence>
<organism evidence="2 3">
    <name type="scientific">Pristionchus entomophagus</name>
    <dbReference type="NCBI Taxonomy" id="358040"/>
    <lineage>
        <taxon>Eukaryota</taxon>
        <taxon>Metazoa</taxon>
        <taxon>Ecdysozoa</taxon>
        <taxon>Nematoda</taxon>
        <taxon>Chromadorea</taxon>
        <taxon>Rhabditida</taxon>
        <taxon>Rhabditina</taxon>
        <taxon>Diplogasteromorpha</taxon>
        <taxon>Diplogasteroidea</taxon>
        <taxon>Neodiplogasteridae</taxon>
        <taxon>Pristionchus</taxon>
    </lineage>
</organism>